<accession>A0A078AGN2</accession>
<keyword evidence="1" id="KW-1133">Transmembrane helix</keyword>
<gene>
    <name evidence="2" type="primary">Contig15175.g16166</name>
    <name evidence="2" type="ORF">STYLEM_9695</name>
</gene>
<keyword evidence="1" id="KW-0472">Membrane</keyword>
<keyword evidence="3" id="KW-1185">Reference proteome</keyword>
<evidence type="ECO:0000313" key="2">
    <source>
        <dbReference type="EMBL" id="CDW80692.1"/>
    </source>
</evidence>
<protein>
    <submittedName>
        <fullName evidence="2">Uncharacterized protein</fullName>
    </submittedName>
</protein>
<dbReference type="Proteomes" id="UP000039865">
    <property type="component" value="Unassembled WGS sequence"/>
</dbReference>
<name>A0A078AGN2_STYLE</name>
<evidence type="ECO:0000256" key="1">
    <source>
        <dbReference type="SAM" id="Phobius"/>
    </source>
</evidence>
<keyword evidence="1" id="KW-0812">Transmembrane</keyword>
<dbReference type="AlphaFoldDB" id="A0A078AGN2"/>
<proteinExistence type="predicted"/>
<organism evidence="2 3">
    <name type="scientific">Stylonychia lemnae</name>
    <name type="common">Ciliate</name>
    <dbReference type="NCBI Taxonomy" id="5949"/>
    <lineage>
        <taxon>Eukaryota</taxon>
        <taxon>Sar</taxon>
        <taxon>Alveolata</taxon>
        <taxon>Ciliophora</taxon>
        <taxon>Intramacronucleata</taxon>
        <taxon>Spirotrichea</taxon>
        <taxon>Stichotrichia</taxon>
        <taxon>Sporadotrichida</taxon>
        <taxon>Oxytrichidae</taxon>
        <taxon>Stylonychinae</taxon>
        <taxon>Stylonychia</taxon>
    </lineage>
</organism>
<dbReference type="EMBL" id="CCKQ01009225">
    <property type="protein sequence ID" value="CDW80692.1"/>
    <property type="molecule type" value="Genomic_DNA"/>
</dbReference>
<reference evidence="2 3" key="1">
    <citation type="submission" date="2014-06" db="EMBL/GenBank/DDBJ databases">
        <authorList>
            <person name="Swart Estienne"/>
        </authorList>
    </citation>
    <scope>NUCLEOTIDE SEQUENCE [LARGE SCALE GENOMIC DNA]</scope>
    <source>
        <strain evidence="2 3">130c</strain>
    </source>
</reference>
<sequence>MFQQKDSQETLLHQTSRSRTKLGLASFLIIGSAVGLVMIFNSVNYSSDILVAQSEQTQLQTSTLRGKDAHVAFYQSCYTRADQESNSNWRKWRNIMDECLSEQYCLPGSRFTADDGQVWQKYNFENFAYNRCYGPADALTEAKQGWGTEMWNQYVLDCNSAMCKLQPPTYRWKLTDYLAKNQECKASADKSFIYSRPDLYYASINLCLGKLYCNKDETYNLPIWTFDQWDKASNECNTLAISWYNSGDSTWSNKMSQCHQQKCAKISTGTYLKANPNPDYPEGSWIFMGKYGVDAQDRAFQRCWNECPNIMLAEKRATNGRDWFCARHIDAKTFTEGYFLALQSSTEQELEYLPQNETITSLVTVDGAADAVGASIDAIMKLGKAFVLAFNPVMCYYKRDGSQIPTLLQQYIRPNKIVWRLNEDSYKCRLDGDCYNGCLNYGLLRYQCFIEGKKPNGRCACW</sequence>
<evidence type="ECO:0000313" key="3">
    <source>
        <dbReference type="Proteomes" id="UP000039865"/>
    </source>
</evidence>
<dbReference type="InParanoid" id="A0A078AGN2"/>
<feature type="transmembrane region" description="Helical" evidence="1">
    <location>
        <begin position="21"/>
        <end position="40"/>
    </location>
</feature>